<organism evidence="1 2">
    <name type="scientific">Effusibacillus dendaii</name>
    <dbReference type="NCBI Taxonomy" id="2743772"/>
    <lineage>
        <taxon>Bacteria</taxon>
        <taxon>Bacillati</taxon>
        <taxon>Bacillota</taxon>
        <taxon>Bacilli</taxon>
        <taxon>Bacillales</taxon>
        <taxon>Alicyclobacillaceae</taxon>
        <taxon>Effusibacillus</taxon>
    </lineage>
</organism>
<dbReference type="GO" id="GO:0005506">
    <property type="term" value="F:iron ion binding"/>
    <property type="evidence" value="ECO:0007669"/>
    <property type="project" value="UniProtKB-ARBA"/>
</dbReference>
<gene>
    <name evidence="1" type="ORF">skT53_28120</name>
</gene>
<accession>A0A7I8DCS3</accession>
<dbReference type="KEGG" id="eff:skT53_28120"/>
<name>A0A7I8DCS3_9BACL</name>
<dbReference type="SUPFAM" id="SSF51197">
    <property type="entry name" value="Clavaminate synthase-like"/>
    <property type="match status" value="1"/>
</dbReference>
<evidence type="ECO:0000313" key="1">
    <source>
        <dbReference type="EMBL" id="BCJ87827.1"/>
    </source>
</evidence>
<dbReference type="AlphaFoldDB" id="A0A7I8DCS3"/>
<evidence type="ECO:0000313" key="2">
    <source>
        <dbReference type="Proteomes" id="UP000593802"/>
    </source>
</evidence>
<dbReference type="Pfam" id="PF05721">
    <property type="entry name" value="PhyH"/>
    <property type="match status" value="1"/>
</dbReference>
<keyword evidence="2" id="KW-1185">Reference proteome</keyword>
<dbReference type="InterPro" id="IPR008775">
    <property type="entry name" value="Phytyl_CoA_dOase-like"/>
</dbReference>
<dbReference type="Gene3D" id="2.60.120.620">
    <property type="entry name" value="q2cbj1_9rhob like domain"/>
    <property type="match status" value="1"/>
</dbReference>
<reference evidence="1 2" key="1">
    <citation type="submission" date="2020-08" db="EMBL/GenBank/DDBJ databases">
        <title>Complete Genome Sequence of Effusibacillus dendaii Strain skT53, Isolated from Farmland soil.</title>
        <authorList>
            <person name="Konishi T."/>
            <person name="Kawasaki H."/>
        </authorList>
    </citation>
    <scope>NUCLEOTIDE SEQUENCE [LARGE SCALE GENOMIC DNA]</scope>
    <source>
        <strain evidence="2">skT53</strain>
    </source>
</reference>
<dbReference type="PANTHER" id="PTHR20883:SF48">
    <property type="entry name" value="ECTOINE DIOXYGENASE"/>
    <property type="match status" value="1"/>
</dbReference>
<protein>
    <recommendedName>
        <fullName evidence="3">Phytanoyl-CoA dioxygenase</fullName>
    </recommendedName>
</protein>
<dbReference type="GO" id="GO:0016706">
    <property type="term" value="F:2-oxoglutarate-dependent dioxygenase activity"/>
    <property type="evidence" value="ECO:0007669"/>
    <property type="project" value="UniProtKB-ARBA"/>
</dbReference>
<sequence>MFPDFLDAKTCEKLKELLEIALANYKPLGPERSILDKYLLHDLLCQNLMFGKLLEDPRIQRILSPLLGDYWIMYAFTSSSLPPHGTNYGSRIHVDSPRFIPTYPTNIGIIWALDEFTAENGGTELLPGSHHSAVVPTPELFEKNCVQITCQLGSILVFNARVWHRAGVNKTENWRHSLTMNACRPYMKQRLDWVRMIPSEISNQLNDQARRIIGFDTRLPTSMEEFFAEDDKRLYKSGQE</sequence>
<dbReference type="EMBL" id="AP023366">
    <property type="protein sequence ID" value="BCJ87827.1"/>
    <property type="molecule type" value="Genomic_DNA"/>
</dbReference>
<dbReference type="Proteomes" id="UP000593802">
    <property type="component" value="Chromosome"/>
</dbReference>
<evidence type="ECO:0008006" key="3">
    <source>
        <dbReference type="Google" id="ProtNLM"/>
    </source>
</evidence>
<proteinExistence type="predicted"/>
<dbReference type="PANTHER" id="PTHR20883">
    <property type="entry name" value="PHYTANOYL-COA DIOXYGENASE DOMAIN CONTAINING 1"/>
    <property type="match status" value="1"/>
</dbReference>